<dbReference type="AlphaFoldDB" id="A0A6J6C8T4"/>
<sequence length="55" mass="5870">MSSQAPAEVTAVTTATVVPGLGYPANRLEVSAEPTGWQHSIETFDVTHVSRETSR</sequence>
<dbReference type="EMBL" id="CAEZSN010000067">
    <property type="protein sequence ID" value="CAB4544211.1"/>
    <property type="molecule type" value="Genomic_DNA"/>
</dbReference>
<accession>A0A6J6C8T4</accession>
<organism evidence="2">
    <name type="scientific">freshwater metagenome</name>
    <dbReference type="NCBI Taxonomy" id="449393"/>
    <lineage>
        <taxon>unclassified sequences</taxon>
        <taxon>metagenomes</taxon>
        <taxon>ecological metagenomes</taxon>
    </lineage>
</organism>
<evidence type="ECO:0000313" key="2">
    <source>
        <dbReference type="EMBL" id="CAB4547691.1"/>
    </source>
</evidence>
<evidence type="ECO:0000313" key="1">
    <source>
        <dbReference type="EMBL" id="CAB4544211.1"/>
    </source>
</evidence>
<proteinExistence type="predicted"/>
<dbReference type="EMBL" id="CAEZUR010000039">
    <property type="protein sequence ID" value="CAB4607521.1"/>
    <property type="molecule type" value="Genomic_DNA"/>
</dbReference>
<protein>
    <submittedName>
        <fullName evidence="2">Unannotated protein</fullName>
    </submittedName>
</protein>
<reference evidence="2" key="1">
    <citation type="submission" date="2020-05" db="EMBL/GenBank/DDBJ databases">
        <authorList>
            <person name="Chiriac C."/>
            <person name="Salcher M."/>
            <person name="Ghai R."/>
            <person name="Kavagutti S V."/>
        </authorList>
    </citation>
    <scope>NUCLEOTIDE SEQUENCE</scope>
</reference>
<evidence type="ECO:0000313" key="3">
    <source>
        <dbReference type="EMBL" id="CAB4607521.1"/>
    </source>
</evidence>
<gene>
    <name evidence="1" type="ORF">UFOPK1433_00684</name>
    <name evidence="2" type="ORF">UFOPK1433_00911</name>
    <name evidence="3" type="ORF">UFOPK1843_00604</name>
</gene>
<dbReference type="EMBL" id="CAEZSN010000107">
    <property type="protein sequence ID" value="CAB4547691.1"/>
    <property type="molecule type" value="Genomic_DNA"/>
</dbReference>
<name>A0A6J6C8T4_9ZZZZ</name>